<accession>A0A366K7Z5</accession>
<sequence>MTTTSTIKDTDYNTLVTSFMTDPWLDQTDGQDYITVLARVAIDGHNTQDTDPATLTRMAALIDSHLSYRDTIILSAADPTADKTVLERMAFHPHRQDTVDHLWTVLHGLQEGTQKLDQTRARRVLDLLAAMAGQVEGGPSLYGATAYIQWLMGQDRQAEQTATKAINLDPNCTLATLVTHALERHIHLAQA</sequence>
<reference evidence="1 2" key="1">
    <citation type="submission" date="2017-10" db="EMBL/GenBank/DDBJ databases">
        <title>Bifidobacterium xylocopum sp. nov. and Bifidobacterium aemilianum sp. nov., from the carpenter bee (Xylocopa violacea) digestive tract.</title>
        <authorList>
            <person name="Alberoni D."/>
            <person name="Baffoni L."/>
            <person name="Di Gioia D."/>
            <person name="Gaggia F."/>
            <person name="Biavati B."/>
        </authorList>
    </citation>
    <scope>NUCLEOTIDE SEQUENCE [LARGE SCALE GENOMIC DNA]</scope>
    <source>
        <strain evidence="1 2">XV10</strain>
    </source>
</reference>
<dbReference type="RefSeq" id="WP_113860105.1">
    <property type="nucleotide sequence ID" value="NZ_PDCG01000003.1"/>
</dbReference>
<dbReference type="OrthoDB" id="3243184at2"/>
<keyword evidence="2" id="KW-1185">Reference proteome</keyword>
<evidence type="ECO:0000313" key="2">
    <source>
        <dbReference type="Proteomes" id="UP000252530"/>
    </source>
</evidence>
<dbReference type="Proteomes" id="UP000252530">
    <property type="component" value="Unassembled WGS sequence"/>
</dbReference>
<evidence type="ECO:0000313" key="1">
    <source>
        <dbReference type="EMBL" id="RBP97856.1"/>
    </source>
</evidence>
<comment type="caution">
    <text evidence="1">The sequence shown here is derived from an EMBL/GenBank/DDBJ whole genome shotgun (WGS) entry which is preliminary data.</text>
</comment>
<name>A0A366K7Z5_9BIFI</name>
<dbReference type="EMBL" id="PDCG01000003">
    <property type="protein sequence ID" value="RBP97856.1"/>
    <property type="molecule type" value="Genomic_DNA"/>
</dbReference>
<dbReference type="AlphaFoldDB" id="A0A366K7Z5"/>
<evidence type="ECO:0008006" key="3">
    <source>
        <dbReference type="Google" id="ProtNLM"/>
    </source>
</evidence>
<organism evidence="1 2">
    <name type="scientific">Bifidobacterium aemilianum</name>
    <dbReference type="NCBI Taxonomy" id="2493120"/>
    <lineage>
        <taxon>Bacteria</taxon>
        <taxon>Bacillati</taxon>
        <taxon>Actinomycetota</taxon>
        <taxon>Actinomycetes</taxon>
        <taxon>Bifidobacteriales</taxon>
        <taxon>Bifidobacteriaceae</taxon>
        <taxon>Bifidobacterium</taxon>
    </lineage>
</organism>
<protein>
    <recommendedName>
        <fullName evidence="3">Tetratricopeptide repeat protein</fullName>
    </recommendedName>
</protein>
<proteinExistence type="predicted"/>
<gene>
    <name evidence="1" type="ORF">CRD60_04525</name>
</gene>